<protein>
    <recommendedName>
        <fullName evidence="1">SHSP domain-containing protein</fullName>
    </recommendedName>
</protein>
<evidence type="ECO:0000259" key="1">
    <source>
        <dbReference type="Pfam" id="PF00011"/>
    </source>
</evidence>
<keyword evidence="3" id="KW-1185">Reference proteome</keyword>
<sequence>MVKADVVSGIKGYFINLEVAGINDLKIEFKKDAREVWVSDEYVGPNPDFGHYILFERTHGHFWRRFQFPLGSLMDHLEFRFHDDVLHISAPSGGRKNFCLGGHNFFFPLKLISS</sequence>
<organism evidence="2 3">
    <name type="scientific">Saponaria officinalis</name>
    <name type="common">Common soapwort</name>
    <name type="synonym">Lychnis saponaria</name>
    <dbReference type="NCBI Taxonomy" id="3572"/>
    <lineage>
        <taxon>Eukaryota</taxon>
        <taxon>Viridiplantae</taxon>
        <taxon>Streptophyta</taxon>
        <taxon>Embryophyta</taxon>
        <taxon>Tracheophyta</taxon>
        <taxon>Spermatophyta</taxon>
        <taxon>Magnoliopsida</taxon>
        <taxon>eudicotyledons</taxon>
        <taxon>Gunneridae</taxon>
        <taxon>Pentapetalae</taxon>
        <taxon>Caryophyllales</taxon>
        <taxon>Caryophyllaceae</taxon>
        <taxon>Caryophylleae</taxon>
        <taxon>Saponaria</taxon>
    </lineage>
</organism>
<feature type="domain" description="SHSP" evidence="1">
    <location>
        <begin position="11"/>
        <end position="92"/>
    </location>
</feature>
<name>A0AAW1KA00_SAPOF</name>
<dbReference type="EMBL" id="JBDFQZ010000006">
    <property type="protein sequence ID" value="KAK9716446.1"/>
    <property type="molecule type" value="Genomic_DNA"/>
</dbReference>
<proteinExistence type="predicted"/>
<evidence type="ECO:0000313" key="3">
    <source>
        <dbReference type="Proteomes" id="UP001443914"/>
    </source>
</evidence>
<dbReference type="AlphaFoldDB" id="A0AAW1KA00"/>
<dbReference type="SUPFAM" id="SSF49764">
    <property type="entry name" value="HSP20-like chaperones"/>
    <property type="match status" value="1"/>
</dbReference>
<gene>
    <name evidence="2" type="ORF">RND81_06G234000</name>
</gene>
<dbReference type="Gene3D" id="2.60.40.790">
    <property type="match status" value="1"/>
</dbReference>
<dbReference type="Pfam" id="PF00011">
    <property type="entry name" value="HSP20"/>
    <property type="match status" value="1"/>
</dbReference>
<reference evidence="2" key="1">
    <citation type="submission" date="2024-03" db="EMBL/GenBank/DDBJ databases">
        <title>WGS assembly of Saponaria officinalis var. Norfolk2.</title>
        <authorList>
            <person name="Jenkins J."/>
            <person name="Shu S."/>
            <person name="Grimwood J."/>
            <person name="Barry K."/>
            <person name="Goodstein D."/>
            <person name="Schmutz J."/>
            <person name="Leebens-Mack J."/>
            <person name="Osbourn A."/>
        </authorList>
    </citation>
    <scope>NUCLEOTIDE SEQUENCE [LARGE SCALE GENOMIC DNA]</scope>
    <source>
        <strain evidence="2">JIC</strain>
    </source>
</reference>
<comment type="caution">
    <text evidence="2">The sequence shown here is derived from an EMBL/GenBank/DDBJ whole genome shotgun (WGS) entry which is preliminary data.</text>
</comment>
<dbReference type="InterPro" id="IPR002068">
    <property type="entry name" value="A-crystallin/Hsp20_dom"/>
</dbReference>
<dbReference type="InterPro" id="IPR008978">
    <property type="entry name" value="HSP20-like_chaperone"/>
</dbReference>
<evidence type="ECO:0000313" key="2">
    <source>
        <dbReference type="EMBL" id="KAK9716446.1"/>
    </source>
</evidence>
<accession>A0AAW1KA00</accession>
<dbReference type="Proteomes" id="UP001443914">
    <property type="component" value="Unassembled WGS sequence"/>
</dbReference>
<dbReference type="CDD" id="cd06464">
    <property type="entry name" value="ACD_sHsps-like"/>
    <property type="match status" value="1"/>
</dbReference>